<dbReference type="SUPFAM" id="SSF81901">
    <property type="entry name" value="HCP-like"/>
    <property type="match status" value="2"/>
</dbReference>
<dbReference type="AlphaFoldDB" id="A0A8J7TN70"/>
<dbReference type="SMART" id="SM00220">
    <property type="entry name" value="S_TKc"/>
    <property type="match status" value="1"/>
</dbReference>
<dbReference type="Gene3D" id="3.30.200.20">
    <property type="entry name" value="Phosphorylase Kinase, domain 1"/>
    <property type="match status" value="1"/>
</dbReference>
<keyword evidence="6 7" id="KW-0067">ATP-binding</keyword>
<keyword evidence="4 7" id="KW-0547">Nucleotide-binding</keyword>
<dbReference type="GO" id="GO:0004674">
    <property type="term" value="F:protein serine/threonine kinase activity"/>
    <property type="evidence" value="ECO:0007669"/>
    <property type="project" value="UniProtKB-KW"/>
</dbReference>
<dbReference type="PANTHER" id="PTHR11102">
    <property type="entry name" value="SEL-1-LIKE PROTEIN"/>
    <property type="match status" value="1"/>
</dbReference>
<dbReference type="Pfam" id="PF00069">
    <property type="entry name" value="Pkinase"/>
    <property type="match status" value="1"/>
</dbReference>
<dbReference type="InterPro" id="IPR011990">
    <property type="entry name" value="TPR-like_helical_dom_sf"/>
</dbReference>
<evidence type="ECO:0000256" key="6">
    <source>
        <dbReference type="ARBA" id="ARBA00022840"/>
    </source>
</evidence>
<organism evidence="9 10">
    <name type="scientific">Candidatus Obscuribacter phosphatis</name>
    <dbReference type="NCBI Taxonomy" id="1906157"/>
    <lineage>
        <taxon>Bacteria</taxon>
        <taxon>Bacillati</taxon>
        <taxon>Candidatus Melainabacteria</taxon>
        <taxon>Candidatus Obscuribacterales</taxon>
        <taxon>Candidatus Obscuribacteraceae</taxon>
        <taxon>Candidatus Obscuribacter</taxon>
    </lineage>
</organism>
<dbReference type="GO" id="GO:0005524">
    <property type="term" value="F:ATP binding"/>
    <property type="evidence" value="ECO:0007669"/>
    <property type="project" value="UniProtKB-UniRule"/>
</dbReference>
<accession>A0A8J7TN70</accession>
<dbReference type="InterPro" id="IPR000719">
    <property type="entry name" value="Prot_kinase_dom"/>
</dbReference>
<dbReference type="PROSITE" id="PS00107">
    <property type="entry name" value="PROTEIN_KINASE_ATP"/>
    <property type="match status" value="1"/>
</dbReference>
<dbReference type="PROSITE" id="PS00028">
    <property type="entry name" value="ZINC_FINGER_C2H2_1"/>
    <property type="match status" value="1"/>
</dbReference>
<evidence type="ECO:0000313" key="10">
    <source>
        <dbReference type="Proteomes" id="UP000664277"/>
    </source>
</evidence>
<keyword evidence="5" id="KW-0418">Kinase</keyword>
<evidence type="ECO:0000256" key="4">
    <source>
        <dbReference type="ARBA" id="ARBA00022741"/>
    </source>
</evidence>
<gene>
    <name evidence="9" type="ORF">J0M35_15450</name>
</gene>
<dbReference type="SMART" id="SM00671">
    <property type="entry name" value="SEL1"/>
    <property type="match status" value="7"/>
</dbReference>
<evidence type="ECO:0000256" key="2">
    <source>
        <dbReference type="ARBA" id="ARBA00022527"/>
    </source>
</evidence>
<dbReference type="InterPro" id="IPR011009">
    <property type="entry name" value="Kinase-like_dom_sf"/>
</dbReference>
<evidence type="ECO:0000256" key="1">
    <source>
        <dbReference type="ARBA" id="ARBA00012513"/>
    </source>
</evidence>
<dbReference type="InterPro" id="IPR017441">
    <property type="entry name" value="Protein_kinase_ATP_BS"/>
</dbReference>
<keyword evidence="2" id="KW-0723">Serine/threonine-protein kinase</keyword>
<evidence type="ECO:0000256" key="7">
    <source>
        <dbReference type="PROSITE-ProRule" id="PRU10141"/>
    </source>
</evidence>
<dbReference type="CDD" id="cd14014">
    <property type="entry name" value="STKc_PknB_like"/>
    <property type="match status" value="1"/>
</dbReference>
<dbReference type="PROSITE" id="PS00108">
    <property type="entry name" value="PROTEIN_KINASE_ST"/>
    <property type="match status" value="1"/>
</dbReference>
<evidence type="ECO:0000313" key="9">
    <source>
        <dbReference type="EMBL" id="MBN8661761.1"/>
    </source>
</evidence>
<sequence>MTAAFRKHCAECNRTFSGNLTSCPHDGSHLNSTLVIAPGQLKLGERYQLLQEIGRGGMGVIYRGIDKSAEEGKKDVAIKMLLADAGSDEVMYKRFMAEARAASSLSHPNIVAVREFAVSSQGVPFMVMDYLDGMPLSELIKKSSIIPELALKFVIEVADALSHAHNRGIVHRDLKPSNIMIIKDSENGHKAVLVDFGIAKIFSLPGNMSLRLTQTGEVFGSPLYMSPEQCMGQKVDYRSDIYSLGCVLYECCTGHSPFEGENFLNVIFKHINEAPANFANTAKQEAFERIIMKALSKNADDRYSSMAEFKQQMERCLKLMCMEESEVKASLGQSVPVEEDTGDDHMFLRTLNLAEGGLASAQLDLAHIYKEGLYVEKNDELAYEWLLKAAQQGLAEAECRLGDCFYDGEGVEKDADKAFFWYSKAAEHDYPPAYYSLYLCYRFGEGTEADLEKALHYCILSADKLDFDYAQFLLGTFYEGGEIVEPDLERAAYWYKMAANQGNADAQFALAQLYENGQGVEADILEAERWFLRAAEQGVVEAFTSLGYIYWTHKDLVDKQGEALNYLEEGKRNGSNWATYYLGNVHYHGELGVSRNFKEAVALYRKAAAKDNPSSMYMLGECYARGNGVVQDYAASAHWYGEAAERGYYLAKWELYCLSRDKKIKALSEEESRKYLTEAAECGVGDAQAELARLLREE</sequence>
<dbReference type="Gene3D" id="1.10.510.10">
    <property type="entry name" value="Transferase(Phosphotransferase) domain 1"/>
    <property type="match status" value="1"/>
</dbReference>
<dbReference type="InterPro" id="IPR050767">
    <property type="entry name" value="Sel1_AlgK"/>
</dbReference>
<proteinExistence type="predicted"/>
<dbReference type="EMBL" id="JAFLCK010000024">
    <property type="protein sequence ID" value="MBN8661761.1"/>
    <property type="molecule type" value="Genomic_DNA"/>
</dbReference>
<evidence type="ECO:0000256" key="3">
    <source>
        <dbReference type="ARBA" id="ARBA00022679"/>
    </source>
</evidence>
<evidence type="ECO:0000256" key="5">
    <source>
        <dbReference type="ARBA" id="ARBA00022777"/>
    </source>
</evidence>
<dbReference type="EC" id="2.7.11.1" evidence="1"/>
<comment type="caution">
    <text evidence="9">The sequence shown here is derived from an EMBL/GenBank/DDBJ whole genome shotgun (WGS) entry which is preliminary data.</text>
</comment>
<feature type="binding site" evidence="7">
    <location>
        <position position="79"/>
    </location>
    <ligand>
        <name>ATP</name>
        <dbReference type="ChEBI" id="CHEBI:30616"/>
    </ligand>
</feature>
<dbReference type="FunFam" id="1.10.510.10:FF:000021">
    <property type="entry name" value="Serine/threonine protein kinase"/>
    <property type="match status" value="1"/>
</dbReference>
<reference evidence="9" key="1">
    <citation type="submission" date="2021-02" db="EMBL/GenBank/DDBJ databases">
        <title>Genome-Resolved Metagenomics of a Microbial Community Performing Photosynthetic Biological Nutrient Removal.</title>
        <authorList>
            <person name="Mcdaniel E.A."/>
        </authorList>
    </citation>
    <scope>NUCLEOTIDE SEQUENCE</scope>
    <source>
        <strain evidence="9">UWPOB_OBS1</strain>
    </source>
</reference>
<feature type="domain" description="Protein kinase" evidence="8">
    <location>
        <begin position="47"/>
        <end position="317"/>
    </location>
</feature>
<keyword evidence="3" id="KW-0808">Transferase</keyword>
<dbReference type="PROSITE" id="PS50011">
    <property type="entry name" value="PROTEIN_KINASE_DOM"/>
    <property type="match status" value="1"/>
</dbReference>
<dbReference type="InterPro" id="IPR006597">
    <property type="entry name" value="Sel1-like"/>
</dbReference>
<dbReference type="PANTHER" id="PTHR11102:SF160">
    <property type="entry name" value="ERAD-ASSOCIATED E3 UBIQUITIN-PROTEIN LIGASE COMPONENT HRD3"/>
    <property type="match status" value="1"/>
</dbReference>
<dbReference type="InterPro" id="IPR013087">
    <property type="entry name" value="Znf_C2H2_type"/>
</dbReference>
<dbReference type="InterPro" id="IPR008271">
    <property type="entry name" value="Ser/Thr_kinase_AS"/>
</dbReference>
<protein>
    <recommendedName>
        <fullName evidence="1">non-specific serine/threonine protein kinase</fullName>
        <ecNumber evidence="1">2.7.11.1</ecNumber>
    </recommendedName>
</protein>
<dbReference type="SUPFAM" id="SSF56112">
    <property type="entry name" value="Protein kinase-like (PK-like)"/>
    <property type="match status" value="1"/>
</dbReference>
<dbReference type="Proteomes" id="UP000664277">
    <property type="component" value="Unassembled WGS sequence"/>
</dbReference>
<dbReference type="Pfam" id="PF08238">
    <property type="entry name" value="Sel1"/>
    <property type="match status" value="7"/>
</dbReference>
<evidence type="ECO:0000259" key="8">
    <source>
        <dbReference type="PROSITE" id="PS50011"/>
    </source>
</evidence>
<name>A0A8J7TN70_9BACT</name>
<dbReference type="Gene3D" id="1.25.40.10">
    <property type="entry name" value="Tetratricopeptide repeat domain"/>
    <property type="match status" value="3"/>
</dbReference>